<dbReference type="EMBL" id="ANNX02000036">
    <property type="protein sequence ID" value="KYC38885.1"/>
    <property type="molecule type" value="Genomic_DNA"/>
</dbReference>
<keyword evidence="1" id="KW-0472">Membrane</keyword>
<sequence>MHLMTHSEISSLWNFFNQPEFQAFIVLFFISFGLGMGIAIIHKTPSNKVIHIPQNLPKKKLISNSKKMRSQ</sequence>
<proteinExistence type="predicted"/>
<name>A0A139X2G0_9CYAN</name>
<keyword evidence="3" id="KW-1185">Reference proteome</keyword>
<protein>
    <submittedName>
        <fullName evidence="2">Uncharacterized protein</fullName>
    </submittedName>
</protein>
<keyword evidence="1" id="KW-1133">Transmembrane helix</keyword>
<dbReference type="AlphaFoldDB" id="A0A139X2G0"/>
<keyword evidence="1" id="KW-0812">Transmembrane</keyword>
<dbReference type="STRING" id="128403.WA1_33265"/>
<gene>
    <name evidence="2" type="ORF">WA1_33265</name>
</gene>
<evidence type="ECO:0000256" key="1">
    <source>
        <dbReference type="SAM" id="Phobius"/>
    </source>
</evidence>
<reference evidence="2 3" key="1">
    <citation type="journal article" date="2013" name="Genome Biol. Evol.">
        <title>Genomes of Stigonematalean cyanobacteria (subsection V) and the evolution of oxygenic photosynthesis from prokaryotes to plastids.</title>
        <authorList>
            <person name="Dagan T."/>
            <person name="Roettger M."/>
            <person name="Stucken K."/>
            <person name="Landan G."/>
            <person name="Koch R."/>
            <person name="Major P."/>
            <person name="Gould S.B."/>
            <person name="Goremykin V.V."/>
            <person name="Rippka R."/>
            <person name="Tandeau de Marsac N."/>
            <person name="Gugger M."/>
            <person name="Lockhart P.J."/>
            <person name="Allen J.F."/>
            <person name="Brune I."/>
            <person name="Maus I."/>
            <person name="Puhler A."/>
            <person name="Martin W.F."/>
        </authorList>
    </citation>
    <scope>NUCLEOTIDE SEQUENCE [LARGE SCALE GENOMIC DNA]</scope>
    <source>
        <strain evidence="2 3">PCC 7110</strain>
    </source>
</reference>
<dbReference type="Proteomes" id="UP000076925">
    <property type="component" value="Unassembled WGS sequence"/>
</dbReference>
<evidence type="ECO:0000313" key="2">
    <source>
        <dbReference type="EMBL" id="KYC38885.1"/>
    </source>
</evidence>
<comment type="caution">
    <text evidence="2">The sequence shown here is derived from an EMBL/GenBank/DDBJ whole genome shotgun (WGS) entry which is preliminary data.</text>
</comment>
<evidence type="ECO:0000313" key="3">
    <source>
        <dbReference type="Proteomes" id="UP000076925"/>
    </source>
</evidence>
<feature type="transmembrane region" description="Helical" evidence="1">
    <location>
        <begin position="21"/>
        <end position="41"/>
    </location>
</feature>
<accession>A0A139X2G0</accession>
<organism evidence="2 3">
    <name type="scientific">Scytonema hofmannii PCC 7110</name>
    <dbReference type="NCBI Taxonomy" id="128403"/>
    <lineage>
        <taxon>Bacteria</taxon>
        <taxon>Bacillati</taxon>
        <taxon>Cyanobacteriota</taxon>
        <taxon>Cyanophyceae</taxon>
        <taxon>Nostocales</taxon>
        <taxon>Scytonemataceae</taxon>
        <taxon>Scytonema</taxon>
    </lineage>
</organism>